<keyword evidence="4" id="KW-1185">Reference proteome</keyword>
<reference evidence="3" key="1">
    <citation type="submission" date="2022-07" db="EMBL/GenBank/DDBJ databases">
        <title>The genome of Lyophyllum shimeji provides insight into the initial evolution of ectomycorrhizal fungal genome.</title>
        <authorList>
            <person name="Kobayashi Y."/>
            <person name="Shibata T."/>
            <person name="Hirakawa H."/>
            <person name="Shigenobu S."/>
            <person name="Nishiyama T."/>
            <person name="Yamada A."/>
            <person name="Hasebe M."/>
            <person name="Kawaguchi M."/>
        </authorList>
    </citation>
    <scope>NUCLEOTIDE SEQUENCE</scope>
    <source>
        <strain evidence="3">AT787</strain>
    </source>
</reference>
<sequence length="185" mass="20598">MPLLIPPRKSLLLFPHADPSPYASPLHYPPPAYDRVFPTYDIMYRVALLALMLFASFFITIASPLPSRDTDATVVDLEKRVTHVGRGTWFHVGQGNCGQWNKDSDAIVAISKKRYDASGGANCDQWVEIVNTKNGKKAYGKTRDSCESCGTEDLDMSPSLFQKLDSLSTGQIKISWHFMAKGWSP</sequence>
<protein>
    <recommendedName>
        <fullName evidence="5">RlpA-like double-psi beta-barrel-protein domain-containing protein-containing protein</fullName>
    </recommendedName>
</protein>
<name>A0A9P3Q1R5_LYOSH</name>
<keyword evidence="1" id="KW-0732">Signal</keyword>
<dbReference type="Gene3D" id="2.40.40.10">
    <property type="entry name" value="RlpA-like domain"/>
    <property type="match status" value="1"/>
</dbReference>
<evidence type="ECO:0000256" key="1">
    <source>
        <dbReference type="ARBA" id="ARBA00022729"/>
    </source>
</evidence>
<keyword evidence="2" id="KW-0812">Transmembrane</keyword>
<dbReference type="InterPro" id="IPR036908">
    <property type="entry name" value="RlpA-like_sf"/>
</dbReference>
<dbReference type="PANTHER" id="PTHR31836">
    <property type="match status" value="1"/>
</dbReference>
<dbReference type="OrthoDB" id="406505at2759"/>
<evidence type="ECO:0008006" key="5">
    <source>
        <dbReference type="Google" id="ProtNLM"/>
    </source>
</evidence>
<evidence type="ECO:0000313" key="4">
    <source>
        <dbReference type="Proteomes" id="UP001063166"/>
    </source>
</evidence>
<evidence type="ECO:0000256" key="2">
    <source>
        <dbReference type="SAM" id="Phobius"/>
    </source>
</evidence>
<dbReference type="Proteomes" id="UP001063166">
    <property type="component" value="Unassembled WGS sequence"/>
</dbReference>
<evidence type="ECO:0000313" key="3">
    <source>
        <dbReference type="EMBL" id="GLB45479.1"/>
    </source>
</evidence>
<dbReference type="EMBL" id="BRPK01000023">
    <property type="protein sequence ID" value="GLB45479.1"/>
    <property type="molecule type" value="Genomic_DNA"/>
</dbReference>
<keyword evidence="2" id="KW-1133">Transmembrane helix</keyword>
<dbReference type="SUPFAM" id="SSF50685">
    <property type="entry name" value="Barwin-like endoglucanases"/>
    <property type="match status" value="1"/>
</dbReference>
<gene>
    <name evidence="3" type="ORF">LshimejAT787_2300390</name>
</gene>
<proteinExistence type="predicted"/>
<feature type="transmembrane region" description="Helical" evidence="2">
    <location>
        <begin position="42"/>
        <end position="62"/>
    </location>
</feature>
<dbReference type="CDD" id="cd22191">
    <property type="entry name" value="DPBB_RlpA_EXP_N-like"/>
    <property type="match status" value="1"/>
</dbReference>
<dbReference type="AlphaFoldDB" id="A0A9P3Q1R5"/>
<keyword evidence="2" id="KW-0472">Membrane</keyword>
<comment type="caution">
    <text evidence="3">The sequence shown here is derived from an EMBL/GenBank/DDBJ whole genome shotgun (WGS) entry which is preliminary data.</text>
</comment>
<dbReference type="PANTHER" id="PTHR31836:SF25">
    <property type="entry name" value="RLPA-LIKE PROTEIN DOUBLE-PSI BETA-BARREL DOMAIN-CONTAINING PROTEIN"/>
    <property type="match status" value="1"/>
</dbReference>
<dbReference type="InterPro" id="IPR051477">
    <property type="entry name" value="Expansin_CellWall"/>
</dbReference>
<organism evidence="3 4">
    <name type="scientific">Lyophyllum shimeji</name>
    <name type="common">Hon-shimeji</name>
    <name type="synonym">Tricholoma shimeji</name>
    <dbReference type="NCBI Taxonomy" id="47721"/>
    <lineage>
        <taxon>Eukaryota</taxon>
        <taxon>Fungi</taxon>
        <taxon>Dikarya</taxon>
        <taxon>Basidiomycota</taxon>
        <taxon>Agaricomycotina</taxon>
        <taxon>Agaricomycetes</taxon>
        <taxon>Agaricomycetidae</taxon>
        <taxon>Agaricales</taxon>
        <taxon>Tricholomatineae</taxon>
        <taxon>Lyophyllaceae</taxon>
        <taxon>Lyophyllum</taxon>
    </lineage>
</organism>
<accession>A0A9P3Q1R5</accession>